<dbReference type="PANTHER" id="PTHR13308:SF40">
    <property type="entry name" value="NEDD4-BINDING PROTEIN 2-LIKE 1"/>
    <property type="match status" value="1"/>
</dbReference>
<dbReference type="InterPro" id="IPR026302">
    <property type="entry name" value="NEDD4-bd_p2"/>
</dbReference>
<dbReference type="AlphaFoldDB" id="A0A1H6C5C2"/>
<evidence type="ECO:0000313" key="1">
    <source>
        <dbReference type="EMBL" id="SEG68169.1"/>
    </source>
</evidence>
<dbReference type="Gene3D" id="3.40.50.300">
    <property type="entry name" value="P-loop containing nucleotide triphosphate hydrolases"/>
    <property type="match status" value="1"/>
</dbReference>
<dbReference type="EMBL" id="FNVG01000031">
    <property type="protein sequence ID" value="SEG68169.1"/>
    <property type="molecule type" value="Genomic_DNA"/>
</dbReference>
<keyword evidence="1" id="KW-0418">Kinase</keyword>
<dbReference type="Proteomes" id="UP000236721">
    <property type="component" value="Unassembled WGS sequence"/>
</dbReference>
<dbReference type="Pfam" id="PF13671">
    <property type="entry name" value="AAA_33"/>
    <property type="match status" value="1"/>
</dbReference>
<dbReference type="OrthoDB" id="6182772at2"/>
<sequence length="122" mass="14067">MKLTLIRGLPGSGKSTLAKTLPGKHFEADMFFMDDNGDYHYDSDKIEQAHLWCQSEAEKALANGEDVVIANTFVRLWEMKAYRTLAQRYRAQLEVIVCNGSYPNIHGVSDEVVDRMRRRWQD</sequence>
<keyword evidence="2" id="KW-1185">Reference proteome</keyword>
<reference evidence="2" key="1">
    <citation type="submission" date="2016-10" db="EMBL/GenBank/DDBJ databases">
        <authorList>
            <person name="Varghese N."/>
            <person name="Submissions S."/>
        </authorList>
    </citation>
    <scope>NUCLEOTIDE SEQUENCE [LARGE SCALE GENOMIC DNA]</scope>
    <source>
        <strain evidence="2">CGMCC 1.7062</strain>
    </source>
</reference>
<protein>
    <submittedName>
        <fullName evidence="1">Predicted kinase</fullName>
    </submittedName>
</protein>
<accession>A0A1H6C5C2</accession>
<proteinExistence type="predicted"/>
<evidence type="ECO:0000313" key="2">
    <source>
        <dbReference type="Proteomes" id="UP000236721"/>
    </source>
</evidence>
<gene>
    <name evidence="1" type="ORF">SAMN04488244_13136</name>
</gene>
<organism evidence="1 2">
    <name type="scientific">Vibrio hangzhouensis</name>
    <dbReference type="NCBI Taxonomy" id="462991"/>
    <lineage>
        <taxon>Bacteria</taxon>
        <taxon>Pseudomonadati</taxon>
        <taxon>Pseudomonadota</taxon>
        <taxon>Gammaproteobacteria</taxon>
        <taxon>Vibrionales</taxon>
        <taxon>Vibrionaceae</taxon>
        <taxon>Vibrio</taxon>
    </lineage>
</organism>
<dbReference type="PANTHER" id="PTHR13308">
    <property type="entry name" value="NEDD4-BINDING PROTEIN 2-LIKE 1"/>
    <property type="match status" value="1"/>
</dbReference>
<dbReference type="InterPro" id="IPR027417">
    <property type="entry name" value="P-loop_NTPase"/>
</dbReference>
<name>A0A1H6C5C2_9VIBR</name>
<dbReference type="SUPFAM" id="SSF52540">
    <property type="entry name" value="P-loop containing nucleoside triphosphate hydrolases"/>
    <property type="match status" value="1"/>
</dbReference>
<keyword evidence="1" id="KW-0808">Transferase</keyword>
<dbReference type="GO" id="GO:0016301">
    <property type="term" value="F:kinase activity"/>
    <property type="evidence" value="ECO:0007669"/>
    <property type="project" value="UniProtKB-KW"/>
</dbReference>
<dbReference type="RefSeq" id="WP_103882215.1">
    <property type="nucleotide sequence ID" value="NZ_FNVG01000031.1"/>
</dbReference>